<dbReference type="PANTHER" id="PTHR30005">
    <property type="entry name" value="EXOPOLYPHOSPHATASE"/>
    <property type="match status" value="1"/>
</dbReference>
<evidence type="ECO:0000256" key="1">
    <source>
        <dbReference type="ARBA" id="ARBA00007125"/>
    </source>
</evidence>
<comment type="caution">
    <text evidence="3">The sequence shown here is derived from an EMBL/GenBank/DDBJ whole genome shotgun (WGS) entry which is preliminary data.</text>
</comment>
<dbReference type="InterPro" id="IPR043129">
    <property type="entry name" value="ATPase_NBD"/>
</dbReference>
<dbReference type="Proteomes" id="UP000235658">
    <property type="component" value="Unassembled WGS sequence"/>
</dbReference>
<comment type="similarity">
    <text evidence="1">Belongs to the GppA/Ppx family.</text>
</comment>
<gene>
    <name evidence="3" type="ORF">CJ192_00135</name>
</gene>
<feature type="domain" description="Ppx/GppA phosphatase N-terminal" evidence="2">
    <location>
        <begin position="17"/>
        <end position="298"/>
    </location>
</feature>
<dbReference type="CDD" id="cd24052">
    <property type="entry name" value="ASKHA_NBD_HpPPX-GppA-like"/>
    <property type="match status" value="1"/>
</dbReference>
<dbReference type="SUPFAM" id="SSF53067">
    <property type="entry name" value="Actin-like ATPase domain"/>
    <property type="match status" value="2"/>
</dbReference>
<evidence type="ECO:0000259" key="2">
    <source>
        <dbReference type="Pfam" id="PF02541"/>
    </source>
</evidence>
<dbReference type="AlphaFoldDB" id="A0A2N6UJY5"/>
<dbReference type="RefSeq" id="WP_004817167.1">
    <property type="nucleotide sequence ID" value="NZ_CAUPDS010000010.1"/>
</dbReference>
<sequence>MIYAVIDIGSNTIRLSVYKEKEGKIYNLFNEKEGASLRSYIKNGELNEKGIERLLDTLRNFKHLINNFDDIDFVYPFATATIRDSSNRSEILKRVKDEIGFDIEILSGEEESKLSFLGANSSLEVTKGVLTDIGGGSSEIVIIEQGKVIKSTSLDIGSLSAFNDNVEFLFPNKDDKKNIEKAIEEELEERSFYQEDHDTLCGVGGSARASLKLYNEYYKLDKENFSMDRKKLKNMLKDLIDHEDKKLLDLILSVKADRVHTLIPGMIILNKIAKYFKVDKINISQTGVREGYVYNKVLGKE</sequence>
<accession>A0A2N6UJY5</accession>
<dbReference type="PANTHER" id="PTHR30005:SF0">
    <property type="entry name" value="RETROGRADE REGULATION PROTEIN 2"/>
    <property type="match status" value="1"/>
</dbReference>
<dbReference type="Gene3D" id="3.30.420.40">
    <property type="match status" value="1"/>
</dbReference>
<proteinExistence type="inferred from homology"/>
<dbReference type="EMBL" id="PNHP01000001">
    <property type="protein sequence ID" value="PMC82178.1"/>
    <property type="molecule type" value="Genomic_DNA"/>
</dbReference>
<dbReference type="Gene3D" id="3.30.420.150">
    <property type="entry name" value="Exopolyphosphatase. Domain 2"/>
    <property type="match status" value="1"/>
</dbReference>
<protein>
    <submittedName>
        <fullName evidence="3">Exopolyphosphatase</fullName>
    </submittedName>
</protein>
<name>A0A2N6UJY5_9FIRM</name>
<dbReference type="Pfam" id="PF02541">
    <property type="entry name" value="Ppx-GppA"/>
    <property type="match status" value="1"/>
</dbReference>
<dbReference type="InterPro" id="IPR050273">
    <property type="entry name" value="GppA/Ppx_hydrolase"/>
</dbReference>
<evidence type="ECO:0000313" key="3">
    <source>
        <dbReference type="EMBL" id="PMC82178.1"/>
    </source>
</evidence>
<dbReference type="GeneID" id="84577584"/>
<dbReference type="InterPro" id="IPR003695">
    <property type="entry name" value="Ppx_GppA_N"/>
</dbReference>
<evidence type="ECO:0000313" key="4">
    <source>
        <dbReference type="Proteomes" id="UP000235658"/>
    </source>
</evidence>
<organism evidence="3 4">
    <name type="scientific">Anaerococcus hydrogenalis</name>
    <dbReference type="NCBI Taxonomy" id="33029"/>
    <lineage>
        <taxon>Bacteria</taxon>
        <taxon>Bacillati</taxon>
        <taxon>Bacillota</taxon>
        <taxon>Tissierellia</taxon>
        <taxon>Tissierellales</taxon>
        <taxon>Peptoniphilaceae</taxon>
        <taxon>Anaerococcus</taxon>
    </lineage>
</organism>
<reference evidence="3 4" key="1">
    <citation type="submission" date="2017-09" db="EMBL/GenBank/DDBJ databases">
        <title>Bacterial strain isolated from the female urinary microbiota.</title>
        <authorList>
            <person name="Thomas-White K."/>
            <person name="Kumar N."/>
            <person name="Forster S."/>
            <person name="Putonti C."/>
            <person name="Lawley T."/>
            <person name="Wolfe A.J."/>
        </authorList>
    </citation>
    <scope>NUCLEOTIDE SEQUENCE [LARGE SCALE GENOMIC DNA]</scope>
    <source>
        <strain evidence="3 4">UMB0204</strain>
    </source>
</reference>
<dbReference type="GO" id="GO:0006357">
    <property type="term" value="P:regulation of transcription by RNA polymerase II"/>
    <property type="evidence" value="ECO:0007669"/>
    <property type="project" value="TreeGrafter"/>
</dbReference>